<evidence type="ECO:0000256" key="4">
    <source>
        <dbReference type="ARBA" id="ARBA00022448"/>
    </source>
</evidence>
<keyword evidence="8" id="KW-0653">Protein transport</keyword>
<accession>A0A6I0FAT3</accession>
<evidence type="ECO:0000256" key="9">
    <source>
        <dbReference type="ARBA" id="ARBA00023136"/>
    </source>
</evidence>
<feature type="coiled-coil region" evidence="11">
    <location>
        <begin position="27"/>
        <end position="54"/>
    </location>
</feature>
<comment type="caution">
    <text evidence="12">The sequence shown here is derived from an EMBL/GenBank/DDBJ whole genome shotgun (WGS) entry which is preliminary data.</text>
</comment>
<sequence length="147" mass="17336">MKNKFSFRFESILNLKEKQEDNKKILLGTATKKLKKEEENLMSLKSKKNSIATEWKEKTKEAISIKEVQIQASKMNYIDDVIKQQNKIIISCEEDVTNHRVQLIEATKQSKIFNRLKEKDTDVYKYQLMKNEESLLDQLVSYRSATK</sequence>
<evidence type="ECO:0000256" key="1">
    <source>
        <dbReference type="ARBA" id="ARBA00004413"/>
    </source>
</evidence>
<evidence type="ECO:0000256" key="10">
    <source>
        <dbReference type="ARBA" id="ARBA00023225"/>
    </source>
</evidence>
<dbReference type="RefSeq" id="WP_151860510.1">
    <property type="nucleotide sequence ID" value="NZ_WBZC01000014.1"/>
</dbReference>
<dbReference type="InterPro" id="IPR012823">
    <property type="entry name" value="Flagell_FliJ"/>
</dbReference>
<keyword evidence="11" id="KW-0175">Coiled coil</keyword>
<dbReference type="GO" id="GO:0009288">
    <property type="term" value="C:bacterial-type flagellum"/>
    <property type="evidence" value="ECO:0007669"/>
    <property type="project" value="InterPro"/>
</dbReference>
<keyword evidence="7" id="KW-1005">Bacterial flagellum biogenesis</keyword>
<organism evidence="12 13">
    <name type="scientific">Alkaliphilus pronyensis</name>
    <dbReference type="NCBI Taxonomy" id="1482732"/>
    <lineage>
        <taxon>Bacteria</taxon>
        <taxon>Bacillati</taxon>
        <taxon>Bacillota</taxon>
        <taxon>Clostridia</taxon>
        <taxon>Peptostreptococcales</taxon>
        <taxon>Natronincolaceae</taxon>
        <taxon>Alkaliphilus</taxon>
    </lineage>
</organism>
<proteinExistence type="inferred from homology"/>
<dbReference type="Proteomes" id="UP000432715">
    <property type="component" value="Unassembled WGS sequence"/>
</dbReference>
<evidence type="ECO:0000256" key="8">
    <source>
        <dbReference type="ARBA" id="ARBA00022927"/>
    </source>
</evidence>
<gene>
    <name evidence="12" type="primary">fliJ</name>
    <name evidence="12" type="ORF">F8154_05030</name>
</gene>
<dbReference type="GO" id="GO:0071973">
    <property type="term" value="P:bacterial-type flagellum-dependent cell motility"/>
    <property type="evidence" value="ECO:0007669"/>
    <property type="project" value="InterPro"/>
</dbReference>
<keyword evidence="6" id="KW-0145">Chemotaxis</keyword>
<evidence type="ECO:0000256" key="2">
    <source>
        <dbReference type="ARBA" id="ARBA00010004"/>
    </source>
</evidence>
<reference evidence="12 13" key="1">
    <citation type="submission" date="2019-10" db="EMBL/GenBank/DDBJ databases">
        <title>Alkaliphilus serpentinus sp. nov. and Alkaliphilus pronyensis sp. nov., two novel anaerobic alkaliphilic species isolated from the serpentinized-hosted hydrothermal field of the Prony Bay (New Caledonia).</title>
        <authorList>
            <person name="Postec A."/>
        </authorList>
    </citation>
    <scope>NUCLEOTIDE SEQUENCE [LARGE SCALE GENOMIC DNA]</scope>
    <source>
        <strain evidence="12 13">LacV</strain>
    </source>
</reference>
<dbReference type="GO" id="GO:0044781">
    <property type="term" value="P:bacterial-type flagellum organization"/>
    <property type="evidence" value="ECO:0007669"/>
    <property type="project" value="UniProtKB-KW"/>
</dbReference>
<keyword evidence="13" id="KW-1185">Reference proteome</keyword>
<keyword evidence="12" id="KW-0969">Cilium</keyword>
<evidence type="ECO:0000256" key="5">
    <source>
        <dbReference type="ARBA" id="ARBA00022475"/>
    </source>
</evidence>
<keyword evidence="12" id="KW-0282">Flagellum</keyword>
<dbReference type="GO" id="GO:0005886">
    <property type="term" value="C:plasma membrane"/>
    <property type="evidence" value="ECO:0007669"/>
    <property type="project" value="UniProtKB-SubCell"/>
</dbReference>
<name>A0A6I0FAT3_9FIRM</name>
<evidence type="ECO:0000256" key="3">
    <source>
        <dbReference type="ARBA" id="ARBA00020392"/>
    </source>
</evidence>
<dbReference type="EMBL" id="WBZC01000014">
    <property type="protein sequence ID" value="KAB3535883.1"/>
    <property type="molecule type" value="Genomic_DNA"/>
</dbReference>
<keyword evidence="10" id="KW-1006">Bacterial flagellum protein export</keyword>
<dbReference type="GO" id="GO:0015031">
    <property type="term" value="P:protein transport"/>
    <property type="evidence" value="ECO:0007669"/>
    <property type="project" value="UniProtKB-KW"/>
</dbReference>
<keyword evidence="9" id="KW-0472">Membrane</keyword>
<evidence type="ECO:0000256" key="11">
    <source>
        <dbReference type="SAM" id="Coils"/>
    </source>
</evidence>
<evidence type="ECO:0000256" key="7">
    <source>
        <dbReference type="ARBA" id="ARBA00022795"/>
    </source>
</evidence>
<dbReference type="InterPro" id="IPR053716">
    <property type="entry name" value="Flag_assembly_chemotaxis_eff"/>
</dbReference>
<evidence type="ECO:0000313" key="12">
    <source>
        <dbReference type="EMBL" id="KAB3535883.1"/>
    </source>
</evidence>
<dbReference type="AlphaFoldDB" id="A0A6I0FAT3"/>
<comment type="subcellular location">
    <subcellularLocation>
        <location evidence="1">Cell membrane</location>
        <topology evidence="1">Peripheral membrane protein</topology>
        <orientation evidence="1">Cytoplasmic side</orientation>
    </subcellularLocation>
</comment>
<keyword evidence="4" id="KW-0813">Transport</keyword>
<protein>
    <recommendedName>
        <fullName evidence="3">Flagellar FliJ protein</fullName>
    </recommendedName>
</protein>
<dbReference type="Gene3D" id="1.10.287.1700">
    <property type="match status" value="1"/>
</dbReference>
<dbReference type="Pfam" id="PF02050">
    <property type="entry name" value="FliJ"/>
    <property type="match status" value="1"/>
</dbReference>
<dbReference type="NCBIfam" id="TIGR02473">
    <property type="entry name" value="flagell_FliJ"/>
    <property type="match status" value="1"/>
</dbReference>
<evidence type="ECO:0000313" key="13">
    <source>
        <dbReference type="Proteomes" id="UP000432715"/>
    </source>
</evidence>
<dbReference type="GO" id="GO:0006935">
    <property type="term" value="P:chemotaxis"/>
    <property type="evidence" value="ECO:0007669"/>
    <property type="project" value="UniProtKB-KW"/>
</dbReference>
<keyword evidence="5" id="KW-1003">Cell membrane</keyword>
<comment type="similarity">
    <text evidence="2">Belongs to the FliJ family.</text>
</comment>
<dbReference type="OrthoDB" id="1955740at2"/>
<evidence type="ECO:0000256" key="6">
    <source>
        <dbReference type="ARBA" id="ARBA00022500"/>
    </source>
</evidence>
<keyword evidence="12" id="KW-0966">Cell projection</keyword>